<dbReference type="EMBL" id="JBHTKL010000001">
    <property type="protein sequence ID" value="MFD1017870.1"/>
    <property type="molecule type" value="Genomic_DNA"/>
</dbReference>
<dbReference type="RefSeq" id="WP_386055946.1">
    <property type="nucleotide sequence ID" value="NZ_JBHTKL010000001.1"/>
</dbReference>
<evidence type="ECO:0000313" key="3">
    <source>
        <dbReference type="Proteomes" id="UP001596990"/>
    </source>
</evidence>
<keyword evidence="3" id="KW-1185">Reference proteome</keyword>
<feature type="transmembrane region" description="Helical" evidence="1">
    <location>
        <begin position="30"/>
        <end position="49"/>
    </location>
</feature>
<accession>A0ABW3KW22</accession>
<comment type="caution">
    <text evidence="2">The sequence shown here is derived from an EMBL/GenBank/DDBJ whole genome shotgun (WGS) entry which is preliminary data.</text>
</comment>
<keyword evidence="1" id="KW-0472">Membrane</keyword>
<organism evidence="2 3">
    <name type="scientific">Thalassobacillus hwangdonensis</name>
    <dbReference type="NCBI Taxonomy" id="546108"/>
    <lineage>
        <taxon>Bacteria</taxon>
        <taxon>Bacillati</taxon>
        <taxon>Bacillota</taxon>
        <taxon>Bacilli</taxon>
        <taxon>Bacillales</taxon>
        <taxon>Bacillaceae</taxon>
        <taxon>Thalassobacillus</taxon>
    </lineage>
</organism>
<evidence type="ECO:0000256" key="1">
    <source>
        <dbReference type="SAM" id="Phobius"/>
    </source>
</evidence>
<proteinExistence type="predicted"/>
<name>A0ABW3KW22_9BACI</name>
<evidence type="ECO:0000313" key="2">
    <source>
        <dbReference type="EMBL" id="MFD1017870.1"/>
    </source>
</evidence>
<gene>
    <name evidence="2" type="ORF">ACFQ2J_01550</name>
</gene>
<sequence length="58" mass="6864">MKPLVIIMMGLLIAIAFLLNIFGLMRLYPLYFTSPLLFFLLFTTIKALLHRRRFKGFQ</sequence>
<dbReference type="Proteomes" id="UP001596990">
    <property type="component" value="Unassembled WGS sequence"/>
</dbReference>
<keyword evidence="1" id="KW-1133">Transmembrane helix</keyword>
<keyword evidence="1" id="KW-0812">Transmembrane</keyword>
<protein>
    <submittedName>
        <fullName evidence="2">Uncharacterized protein</fullName>
    </submittedName>
</protein>
<feature type="transmembrane region" description="Helical" evidence="1">
    <location>
        <begin position="5"/>
        <end position="24"/>
    </location>
</feature>
<reference evidence="3" key="1">
    <citation type="journal article" date="2019" name="Int. J. Syst. Evol. Microbiol.">
        <title>The Global Catalogue of Microorganisms (GCM) 10K type strain sequencing project: providing services to taxonomists for standard genome sequencing and annotation.</title>
        <authorList>
            <consortium name="The Broad Institute Genomics Platform"/>
            <consortium name="The Broad Institute Genome Sequencing Center for Infectious Disease"/>
            <person name="Wu L."/>
            <person name="Ma J."/>
        </authorList>
    </citation>
    <scope>NUCLEOTIDE SEQUENCE [LARGE SCALE GENOMIC DNA]</scope>
    <source>
        <strain evidence="3">CCUG 56607</strain>
    </source>
</reference>